<feature type="compositionally biased region" description="Polar residues" evidence="1">
    <location>
        <begin position="75"/>
        <end position="85"/>
    </location>
</feature>
<organism evidence="2 3">
    <name type="scientific">Trichonephila clavata</name>
    <name type="common">Joro spider</name>
    <name type="synonym">Nephila clavata</name>
    <dbReference type="NCBI Taxonomy" id="2740835"/>
    <lineage>
        <taxon>Eukaryota</taxon>
        <taxon>Metazoa</taxon>
        <taxon>Ecdysozoa</taxon>
        <taxon>Arthropoda</taxon>
        <taxon>Chelicerata</taxon>
        <taxon>Arachnida</taxon>
        <taxon>Araneae</taxon>
        <taxon>Araneomorphae</taxon>
        <taxon>Entelegynae</taxon>
        <taxon>Araneoidea</taxon>
        <taxon>Nephilidae</taxon>
        <taxon>Trichonephila</taxon>
    </lineage>
</organism>
<dbReference type="OrthoDB" id="8028980at2759"/>
<proteinExistence type="predicted"/>
<keyword evidence="3" id="KW-1185">Reference proteome</keyword>
<gene>
    <name evidence="2" type="ORF">TNCT_603451</name>
</gene>
<dbReference type="AlphaFoldDB" id="A0A8X6H8B1"/>
<reference evidence="2" key="1">
    <citation type="submission" date="2020-07" db="EMBL/GenBank/DDBJ databases">
        <title>Multicomponent nature underlies the extraordinary mechanical properties of spider dragline silk.</title>
        <authorList>
            <person name="Kono N."/>
            <person name="Nakamura H."/>
            <person name="Mori M."/>
            <person name="Yoshida Y."/>
            <person name="Ohtoshi R."/>
            <person name="Malay A.D."/>
            <person name="Moran D.A.P."/>
            <person name="Tomita M."/>
            <person name="Numata K."/>
            <person name="Arakawa K."/>
        </authorList>
    </citation>
    <scope>NUCLEOTIDE SEQUENCE</scope>
</reference>
<sequence>MPISRGMHRINLMYKFNRCVPHKLTQAHTDRRVQVCTTLLEYQSKDNVLDRINTCDESGFTSSTQTEEGTRLLPVNQSAASQSAI</sequence>
<protein>
    <submittedName>
        <fullName evidence="2">Uncharacterized protein</fullName>
    </submittedName>
</protein>
<feature type="region of interest" description="Disordered" evidence="1">
    <location>
        <begin position="59"/>
        <end position="85"/>
    </location>
</feature>
<dbReference type="GO" id="GO:0003676">
    <property type="term" value="F:nucleic acid binding"/>
    <property type="evidence" value="ECO:0007669"/>
    <property type="project" value="InterPro"/>
</dbReference>
<accession>A0A8X6H8B1</accession>
<comment type="caution">
    <text evidence="2">The sequence shown here is derived from an EMBL/GenBank/DDBJ whole genome shotgun (WGS) entry which is preliminary data.</text>
</comment>
<dbReference type="Proteomes" id="UP000887116">
    <property type="component" value="Unassembled WGS sequence"/>
</dbReference>
<dbReference type="InterPro" id="IPR036397">
    <property type="entry name" value="RNaseH_sf"/>
</dbReference>
<name>A0A8X6H8B1_TRICU</name>
<evidence type="ECO:0000313" key="2">
    <source>
        <dbReference type="EMBL" id="GFR18827.1"/>
    </source>
</evidence>
<dbReference type="Gene3D" id="3.30.420.10">
    <property type="entry name" value="Ribonuclease H-like superfamily/Ribonuclease H"/>
    <property type="match status" value="1"/>
</dbReference>
<dbReference type="EMBL" id="BMAO01007837">
    <property type="protein sequence ID" value="GFR18827.1"/>
    <property type="molecule type" value="Genomic_DNA"/>
</dbReference>
<evidence type="ECO:0000313" key="3">
    <source>
        <dbReference type="Proteomes" id="UP000887116"/>
    </source>
</evidence>
<evidence type="ECO:0000256" key="1">
    <source>
        <dbReference type="SAM" id="MobiDB-lite"/>
    </source>
</evidence>